<sequence length="573" mass="65863">MLKSTYKPAAAAPPLPAGWTEHTAPTGKFRPTFVFRRHLYYYNATSQQSTYTRPVETQPSSFSQRPSPGQHGYAGDFEHGAQPHPLQGFMTGNASGGHRAFQGGRNEYRRTEPVDRPKTKHLIPGCPQWLLVKTKLGRRFVYNPEKGESLWKFPLEVMKGVVEYDRLEREKKTRIERDGSNKDEDAEITAAAEELRSAEMEVPGASLPPPIASAPTNNEDDSDEYEEVEVTDDEDEGNLSKRKKTEEDLENQPVEFNEDDIAYQLVAMGQDYGLDPGEYGDDGGAELEEGAEGLTLTQEDSSALFKDMLNDYNVNPYTTWETLIEAGQIVEDGRYTVLPNMRSRKEVWGEWSRQRIQQLKEQREREFKKDPKIPYLAFLQKNATPKLYWPEFRRKYKKEPEMRDSKLQDKEREKMYRDYISRLKLPESTLKSDLAVLLKFLPIHVLNRSSSLENLPPAILSDIRYVSLKPSTRDPLIEAYVSELPPAPTNIDGSPEEYEVRLRQRQERERRERALTARQLRVEEEKRKQRGVLHHSKGLLREGEQELERAKTVGKEGLLGYIESDNAPESPTR</sequence>
<dbReference type="Gene3D" id="2.20.70.10">
    <property type="match status" value="2"/>
</dbReference>
<organism evidence="4 5">
    <name type="scientific">Heterodermia speciosa</name>
    <dbReference type="NCBI Taxonomy" id="116794"/>
    <lineage>
        <taxon>Eukaryota</taxon>
        <taxon>Fungi</taxon>
        <taxon>Dikarya</taxon>
        <taxon>Ascomycota</taxon>
        <taxon>Pezizomycotina</taxon>
        <taxon>Lecanoromycetes</taxon>
        <taxon>OSLEUM clade</taxon>
        <taxon>Lecanoromycetidae</taxon>
        <taxon>Caliciales</taxon>
        <taxon>Physciaceae</taxon>
        <taxon>Heterodermia</taxon>
    </lineage>
</organism>
<keyword evidence="5" id="KW-1185">Reference proteome</keyword>
<dbReference type="OrthoDB" id="410044at2759"/>
<dbReference type="PANTHER" id="PTHR15377:SF3">
    <property type="entry name" value="WW DOMAIN-CONTAINING PROTEIN"/>
    <property type="match status" value="1"/>
</dbReference>
<evidence type="ECO:0000313" key="5">
    <source>
        <dbReference type="Proteomes" id="UP000664521"/>
    </source>
</evidence>
<dbReference type="Pfam" id="PF01846">
    <property type="entry name" value="FF"/>
    <property type="match status" value="1"/>
</dbReference>
<proteinExistence type="predicted"/>
<keyword evidence="1" id="KW-0677">Repeat</keyword>
<feature type="compositionally biased region" description="Polar residues" evidence="2">
    <location>
        <begin position="50"/>
        <end position="67"/>
    </location>
</feature>
<feature type="region of interest" description="Disordered" evidence="2">
    <location>
        <begin position="50"/>
        <end position="70"/>
    </location>
</feature>
<gene>
    <name evidence="4" type="ORF">HETSPECPRED_007116</name>
</gene>
<dbReference type="SMART" id="SM00456">
    <property type="entry name" value="WW"/>
    <property type="match status" value="2"/>
</dbReference>
<evidence type="ECO:0000313" key="4">
    <source>
        <dbReference type="EMBL" id="CAF9907389.1"/>
    </source>
</evidence>
<reference evidence="4" key="1">
    <citation type="submission" date="2021-03" db="EMBL/GenBank/DDBJ databases">
        <authorList>
            <person name="Tagirdzhanova G."/>
        </authorList>
    </citation>
    <scope>NUCLEOTIDE SEQUENCE</scope>
</reference>
<dbReference type="PANTHER" id="PTHR15377">
    <property type="entry name" value="TRANSCRIPTION ELONGATION REGULATOR 1"/>
    <property type="match status" value="1"/>
</dbReference>
<dbReference type="FunFam" id="1.10.10.440:FF:000035">
    <property type="entry name" value="Putative ff domain protein"/>
    <property type="match status" value="1"/>
</dbReference>
<feature type="compositionally biased region" description="Basic residues" evidence="2">
    <location>
        <begin position="528"/>
        <end position="538"/>
    </location>
</feature>
<dbReference type="GO" id="GO:0070063">
    <property type="term" value="F:RNA polymerase binding"/>
    <property type="evidence" value="ECO:0007669"/>
    <property type="project" value="InterPro"/>
</dbReference>
<dbReference type="PROSITE" id="PS50020">
    <property type="entry name" value="WW_DOMAIN_2"/>
    <property type="match status" value="1"/>
</dbReference>
<dbReference type="Proteomes" id="UP000664521">
    <property type="component" value="Unassembled WGS sequence"/>
</dbReference>
<evidence type="ECO:0000256" key="1">
    <source>
        <dbReference type="ARBA" id="ARBA00022737"/>
    </source>
</evidence>
<comment type="caution">
    <text evidence="4">The sequence shown here is derived from an EMBL/GenBank/DDBJ whole genome shotgun (WGS) entry which is preliminary data.</text>
</comment>
<dbReference type="CDD" id="cd00201">
    <property type="entry name" value="WW"/>
    <property type="match status" value="1"/>
</dbReference>
<dbReference type="SUPFAM" id="SSF81698">
    <property type="entry name" value="FF domain"/>
    <property type="match status" value="1"/>
</dbReference>
<accession>A0A8H3IBG5</accession>
<dbReference type="AlphaFoldDB" id="A0A8H3IBG5"/>
<dbReference type="InterPro" id="IPR002713">
    <property type="entry name" value="FF_domain"/>
</dbReference>
<dbReference type="EMBL" id="CAJPDS010000005">
    <property type="protein sequence ID" value="CAF9907389.1"/>
    <property type="molecule type" value="Genomic_DNA"/>
</dbReference>
<dbReference type="InterPro" id="IPR001202">
    <property type="entry name" value="WW_dom"/>
</dbReference>
<feature type="region of interest" description="Disordered" evidence="2">
    <location>
        <begin position="1"/>
        <end position="22"/>
    </location>
</feature>
<feature type="domain" description="WW" evidence="3">
    <location>
        <begin position="13"/>
        <end position="56"/>
    </location>
</feature>
<dbReference type="InterPro" id="IPR045148">
    <property type="entry name" value="TCRG1-like"/>
</dbReference>
<protein>
    <recommendedName>
        <fullName evidence="3">WW domain-containing protein</fullName>
    </recommendedName>
</protein>
<feature type="region of interest" description="Disordered" evidence="2">
    <location>
        <begin position="198"/>
        <end position="256"/>
    </location>
</feature>
<feature type="compositionally biased region" description="Acidic residues" evidence="2">
    <location>
        <begin position="218"/>
        <end position="237"/>
    </location>
</feature>
<dbReference type="Gene3D" id="1.10.10.440">
    <property type="entry name" value="FF domain"/>
    <property type="match status" value="1"/>
</dbReference>
<dbReference type="FunFam" id="2.20.70.10:FF:000049">
    <property type="entry name" value="Transcription elongation regulator 1-like"/>
    <property type="match status" value="1"/>
</dbReference>
<evidence type="ECO:0000259" key="3">
    <source>
        <dbReference type="PROSITE" id="PS50020"/>
    </source>
</evidence>
<dbReference type="GO" id="GO:0003712">
    <property type="term" value="F:transcription coregulator activity"/>
    <property type="evidence" value="ECO:0007669"/>
    <property type="project" value="TreeGrafter"/>
</dbReference>
<evidence type="ECO:0000256" key="2">
    <source>
        <dbReference type="SAM" id="MobiDB-lite"/>
    </source>
</evidence>
<feature type="region of interest" description="Disordered" evidence="2">
    <location>
        <begin position="525"/>
        <end position="544"/>
    </location>
</feature>
<dbReference type="GO" id="GO:0005634">
    <property type="term" value="C:nucleus"/>
    <property type="evidence" value="ECO:0007669"/>
    <property type="project" value="TreeGrafter"/>
</dbReference>
<name>A0A8H3IBG5_9LECA</name>
<dbReference type="InterPro" id="IPR036517">
    <property type="entry name" value="FF_domain_sf"/>
</dbReference>